<comment type="similarity">
    <text evidence="1">Belongs to the HMG-CoA lyase family.</text>
</comment>
<dbReference type="STRING" id="631454.N177_3074"/>
<dbReference type="SUPFAM" id="SSF51569">
    <property type="entry name" value="Aldolase"/>
    <property type="match status" value="1"/>
</dbReference>
<evidence type="ECO:0000256" key="3">
    <source>
        <dbReference type="ARBA" id="ARBA00023239"/>
    </source>
</evidence>
<dbReference type="InterPro" id="IPR013785">
    <property type="entry name" value="Aldolase_TIM"/>
</dbReference>
<evidence type="ECO:0000256" key="2">
    <source>
        <dbReference type="ARBA" id="ARBA00022723"/>
    </source>
</evidence>
<keyword evidence="6" id="KW-1185">Reference proteome</keyword>
<dbReference type="NCBIfam" id="NF004283">
    <property type="entry name" value="PRK05692.1"/>
    <property type="match status" value="1"/>
</dbReference>
<dbReference type="CDD" id="cd07938">
    <property type="entry name" value="DRE_TIM_HMGL"/>
    <property type="match status" value="1"/>
</dbReference>
<gene>
    <name evidence="5" type="ORF">N177_3074</name>
</gene>
<dbReference type="EMBL" id="AWXZ01000039">
    <property type="protein sequence ID" value="ESR23006.1"/>
    <property type="molecule type" value="Genomic_DNA"/>
</dbReference>
<dbReference type="InterPro" id="IPR043594">
    <property type="entry name" value="HMGL"/>
</dbReference>
<dbReference type="AlphaFoldDB" id="V4RA15"/>
<evidence type="ECO:0000256" key="1">
    <source>
        <dbReference type="ARBA" id="ARBA00009405"/>
    </source>
</evidence>
<organism evidence="5 6">
    <name type="scientific">Lutibaculum baratangense AMV1</name>
    <dbReference type="NCBI Taxonomy" id="631454"/>
    <lineage>
        <taxon>Bacteria</taxon>
        <taxon>Pseudomonadati</taxon>
        <taxon>Pseudomonadota</taxon>
        <taxon>Alphaproteobacteria</taxon>
        <taxon>Hyphomicrobiales</taxon>
        <taxon>Tepidamorphaceae</taxon>
        <taxon>Lutibaculum</taxon>
    </lineage>
</organism>
<feature type="domain" description="Pyruvate carboxyltransferase" evidence="4">
    <location>
        <begin position="5"/>
        <end position="280"/>
    </location>
</feature>
<dbReference type="EC" id="4.1.3.4" evidence="5"/>
<name>V4RA15_9HYPH</name>
<keyword evidence="2" id="KW-0479">Metal-binding</keyword>
<dbReference type="PROSITE" id="PS50991">
    <property type="entry name" value="PYR_CT"/>
    <property type="match status" value="1"/>
</dbReference>
<proteinExistence type="inferred from homology"/>
<evidence type="ECO:0000313" key="6">
    <source>
        <dbReference type="Proteomes" id="UP000017819"/>
    </source>
</evidence>
<comment type="caution">
    <text evidence="5">The sequence shown here is derived from an EMBL/GenBank/DDBJ whole genome shotgun (WGS) entry which is preliminary data.</text>
</comment>
<dbReference type="PATRIC" id="fig|631454.5.peg.3034"/>
<reference evidence="5 6" key="1">
    <citation type="journal article" date="2014" name="Genome Announc.">
        <title>Draft Genome Sequence of Lutibaculum baratangense Strain AMV1T, Isolated from a Mud Volcano in Andamans, India.</title>
        <authorList>
            <person name="Singh A."/>
            <person name="Sreenivas A."/>
            <person name="Sathyanarayana Reddy G."/>
            <person name="Pinnaka A.K."/>
            <person name="Shivaji S."/>
        </authorList>
    </citation>
    <scope>NUCLEOTIDE SEQUENCE [LARGE SCALE GENOMIC DNA]</scope>
    <source>
        <strain evidence="5 6">AMV1</strain>
    </source>
</reference>
<dbReference type="GO" id="GO:0004419">
    <property type="term" value="F:hydroxymethylglutaryl-CoA lyase activity"/>
    <property type="evidence" value="ECO:0007669"/>
    <property type="project" value="UniProtKB-EC"/>
</dbReference>
<protein>
    <submittedName>
        <fullName evidence="5">Hydroxymethylglutaryl-CoA lyase</fullName>
        <ecNumber evidence="5">4.1.3.4</ecNumber>
    </submittedName>
</protein>
<dbReference type="Gene3D" id="3.20.20.70">
    <property type="entry name" value="Aldolase class I"/>
    <property type="match status" value="1"/>
</dbReference>
<dbReference type="GO" id="GO:0046872">
    <property type="term" value="F:metal ion binding"/>
    <property type="evidence" value="ECO:0007669"/>
    <property type="project" value="UniProtKB-KW"/>
</dbReference>
<dbReference type="PANTHER" id="PTHR42738">
    <property type="entry name" value="HYDROXYMETHYLGLUTARYL-COA LYASE"/>
    <property type="match status" value="1"/>
</dbReference>
<evidence type="ECO:0000259" key="4">
    <source>
        <dbReference type="PROSITE" id="PS50991"/>
    </source>
</evidence>
<dbReference type="Pfam" id="PF00682">
    <property type="entry name" value="HMGL-like"/>
    <property type="match status" value="1"/>
</dbReference>
<evidence type="ECO:0000313" key="5">
    <source>
        <dbReference type="EMBL" id="ESR23006.1"/>
    </source>
</evidence>
<keyword evidence="3 5" id="KW-0456">Lyase</keyword>
<dbReference type="GO" id="GO:0046951">
    <property type="term" value="P:ketone body biosynthetic process"/>
    <property type="evidence" value="ECO:0007669"/>
    <property type="project" value="TreeGrafter"/>
</dbReference>
<sequence length="314" mass="34037">MGGAVTICECFARDGLQHETVFVPTEEKVALIEAFADAGFPRVEATSYSHPGRVPAFADASELLQRLKRRDGVWYKATCPNERAVVRAVADLDQGFGANELSLLVSATESHTERNLRATRQEQWARVERMVEAAGRRFRLVGVISVALGCPFEGDVDPASVAADAARFRELGVTHVTIGDTIGAASPRSTKALFSRLAADFPDMVFIGHFHDTRGTALVNCLAALEEGCRWLDSAFGGVGGHPAEIEYGKGFTGNVATEDLVALLEAEGFRTGVDLDRMMRLSERCEHALRRPLYSKVARAGLPPSLERQAAYG</sequence>
<dbReference type="RefSeq" id="WP_023433193.1">
    <property type="nucleotide sequence ID" value="NZ_AWXZ01000039.1"/>
</dbReference>
<dbReference type="PANTHER" id="PTHR42738:SF7">
    <property type="entry name" value="HYDROXYMETHYLGLUTARYL-COA LYASE"/>
    <property type="match status" value="1"/>
</dbReference>
<dbReference type="InterPro" id="IPR000891">
    <property type="entry name" value="PYR_CT"/>
</dbReference>
<dbReference type="GO" id="GO:0006552">
    <property type="term" value="P:L-leucine catabolic process"/>
    <property type="evidence" value="ECO:0007669"/>
    <property type="project" value="TreeGrafter"/>
</dbReference>
<accession>V4RA15</accession>
<dbReference type="Proteomes" id="UP000017819">
    <property type="component" value="Unassembled WGS sequence"/>
</dbReference>
<dbReference type="eggNOG" id="COG0119">
    <property type="taxonomic scope" value="Bacteria"/>
</dbReference>
<dbReference type="OrthoDB" id="9784013at2"/>